<dbReference type="InterPro" id="IPR009057">
    <property type="entry name" value="Homeodomain-like_sf"/>
</dbReference>
<dbReference type="eggNOG" id="ENOG5031W8N">
    <property type="taxonomic scope" value="Bacteria"/>
</dbReference>
<dbReference type="SUPFAM" id="SSF46689">
    <property type="entry name" value="Homeodomain-like"/>
    <property type="match status" value="1"/>
</dbReference>
<proteinExistence type="predicted"/>
<dbReference type="RefSeq" id="WP_014982984.1">
    <property type="nucleotide sequence ID" value="NC_018681.1"/>
</dbReference>
<sequence length="94" mass="10610">MELIRAYRDGASAAELARRYRVSKSAILELLTKRDVPRRYQSLTEGDIDRAEQLYRDGNSLTACSELTGFSASSINRALKEARRSHSVCRTTTQ</sequence>
<protein>
    <submittedName>
        <fullName evidence="1">Uncharacterized protein</fullName>
    </submittedName>
</protein>
<dbReference type="EMBL" id="CP003876">
    <property type="protein sequence ID" value="AFU00129.1"/>
    <property type="molecule type" value="Genomic_DNA"/>
</dbReference>
<keyword evidence="2" id="KW-1185">Reference proteome</keyword>
<organism evidence="1 2">
    <name type="scientific">Nocardia brasiliensis (strain ATCC 700358 / HUJEG-1)</name>
    <dbReference type="NCBI Taxonomy" id="1133849"/>
    <lineage>
        <taxon>Bacteria</taxon>
        <taxon>Bacillati</taxon>
        <taxon>Actinomycetota</taxon>
        <taxon>Actinomycetes</taxon>
        <taxon>Mycobacteriales</taxon>
        <taxon>Nocardiaceae</taxon>
        <taxon>Nocardia</taxon>
    </lineage>
</organism>
<accession>K0ESN4</accession>
<dbReference type="AlphaFoldDB" id="K0ESN4"/>
<evidence type="ECO:0000313" key="1">
    <source>
        <dbReference type="EMBL" id="AFU00129.1"/>
    </source>
</evidence>
<name>K0ESN4_NOCB7</name>
<dbReference type="Proteomes" id="UP000006304">
    <property type="component" value="Chromosome"/>
</dbReference>
<evidence type="ECO:0000313" key="2">
    <source>
        <dbReference type="Proteomes" id="UP000006304"/>
    </source>
</evidence>
<dbReference type="HOGENOM" id="CLU_2383219_0_0_11"/>
<dbReference type="Gene3D" id="1.10.10.60">
    <property type="entry name" value="Homeodomain-like"/>
    <property type="match status" value="1"/>
</dbReference>
<gene>
    <name evidence="1" type="ORF">O3I_010840</name>
</gene>
<dbReference type="KEGG" id="nbr:O3I_010840"/>
<reference evidence="1 2" key="1">
    <citation type="journal article" date="2012" name="J. Bacteriol.">
        <title>Complete genome sequence of Nocardia brasiliensis HUJEG-1.</title>
        <authorList>
            <person name="Vera-Cabrera L."/>
            <person name="Ortiz-Lopez R."/>
            <person name="Elizondo-Gonzalez R."/>
            <person name="Perez-Maya A.A."/>
            <person name="Ocampo-Candiani J."/>
        </authorList>
    </citation>
    <scope>NUCLEOTIDE SEQUENCE [LARGE SCALE GENOMIC DNA]</scope>
    <source>
        <strain evidence="2">ATCC 700358</strain>
    </source>
</reference>